<gene>
    <name evidence="2" type="ORF">V5O48_008493</name>
</gene>
<proteinExistence type="predicted"/>
<dbReference type="Proteomes" id="UP001465976">
    <property type="component" value="Unassembled WGS sequence"/>
</dbReference>
<keyword evidence="3" id="KW-1185">Reference proteome</keyword>
<dbReference type="EMBL" id="JBAHYK010000502">
    <property type="protein sequence ID" value="KAL0573466.1"/>
    <property type="molecule type" value="Genomic_DNA"/>
</dbReference>
<protein>
    <submittedName>
        <fullName evidence="2">Uncharacterized protein</fullName>
    </submittedName>
</protein>
<organism evidence="2 3">
    <name type="scientific">Marasmius crinis-equi</name>
    <dbReference type="NCBI Taxonomy" id="585013"/>
    <lineage>
        <taxon>Eukaryota</taxon>
        <taxon>Fungi</taxon>
        <taxon>Dikarya</taxon>
        <taxon>Basidiomycota</taxon>
        <taxon>Agaricomycotina</taxon>
        <taxon>Agaricomycetes</taxon>
        <taxon>Agaricomycetidae</taxon>
        <taxon>Agaricales</taxon>
        <taxon>Marasmiineae</taxon>
        <taxon>Marasmiaceae</taxon>
        <taxon>Marasmius</taxon>
    </lineage>
</organism>
<feature type="region of interest" description="Disordered" evidence="1">
    <location>
        <begin position="214"/>
        <end position="237"/>
    </location>
</feature>
<evidence type="ECO:0000256" key="1">
    <source>
        <dbReference type="SAM" id="MobiDB-lite"/>
    </source>
</evidence>
<accession>A0ABR3FDT8</accession>
<name>A0ABR3FDT8_9AGAR</name>
<reference evidence="2 3" key="1">
    <citation type="submission" date="2024-02" db="EMBL/GenBank/DDBJ databases">
        <title>A draft genome for the cacao thread blight pathogen Marasmius crinis-equi.</title>
        <authorList>
            <person name="Cohen S.P."/>
            <person name="Baruah I.K."/>
            <person name="Amoako-Attah I."/>
            <person name="Bukari Y."/>
            <person name="Meinhardt L.W."/>
            <person name="Bailey B.A."/>
        </authorList>
    </citation>
    <scope>NUCLEOTIDE SEQUENCE [LARGE SCALE GENOMIC DNA]</scope>
    <source>
        <strain evidence="2 3">GH-76</strain>
    </source>
</reference>
<evidence type="ECO:0000313" key="2">
    <source>
        <dbReference type="EMBL" id="KAL0573466.1"/>
    </source>
</evidence>
<comment type="caution">
    <text evidence="2">The sequence shown here is derived from an EMBL/GenBank/DDBJ whole genome shotgun (WGS) entry which is preliminary data.</text>
</comment>
<evidence type="ECO:0000313" key="3">
    <source>
        <dbReference type="Proteomes" id="UP001465976"/>
    </source>
</evidence>
<sequence length="237" mass="26177">MYPILRLKTDTPIPTSESSAHSTVTLPLQIQNDSDSVTELEDDEEGVSHLRLPVEMDLEEKKRIVADLYHQGYIQRAALIAKNHDIDLTECIQRTRVRSPNTYEPTARPVFRFSQGDAIPWLFTSDRVYLAPMGSSSGSDPGKHSTPTKSAKSALVEFKDLAASMDLGLTADNLALIPSGSPLVNRLLGHVDMESLTPSKRAISRTFYADSVVAPSQSDEVEFEPDTPKNKRRATNP</sequence>